<dbReference type="RefSeq" id="XP_018062824.1">
    <property type="nucleotide sequence ID" value="XM_018218941.1"/>
</dbReference>
<evidence type="ECO:0000313" key="2">
    <source>
        <dbReference type="EMBL" id="KUJ08469.1"/>
    </source>
</evidence>
<name>A0A132B8Z6_MOLSC</name>
<evidence type="ECO:0000256" key="1">
    <source>
        <dbReference type="SAM" id="MobiDB-lite"/>
    </source>
</evidence>
<reference evidence="2 3" key="1">
    <citation type="submission" date="2015-10" db="EMBL/GenBank/DDBJ databases">
        <title>Full genome of DAOMC 229536 Phialocephala scopiformis, a fungal endophyte of spruce producing the potent anti-insectan compound rugulosin.</title>
        <authorList>
            <consortium name="DOE Joint Genome Institute"/>
            <person name="Walker A.K."/>
            <person name="Frasz S.L."/>
            <person name="Seifert K.A."/>
            <person name="Miller J.D."/>
            <person name="Mondo S.J."/>
            <person name="Labutti K."/>
            <person name="Lipzen A."/>
            <person name="Dockter R."/>
            <person name="Kennedy M."/>
            <person name="Grigoriev I.V."/>
            <person name="Spatafora J.W."/>
        </authorList>
    </citation>
    <scope>NUCLEOTIDE SEQUENCE [LARGE SCALE GENOMIC DNA]</scope>
    <source>
        <strain evidence="2 3">CBS 120377</strain>
    </source>
</reference>
<protein>
    <submittedName>
        <fullName evidence="2">Uncharacterized protein</fullName>
    </submittedName>
</protein>
<accession>A0A132B8Z6</accession>
<organism evidence="2 3">
    <name type="scientific">Mollisia scopiformis</name>
    <name type="common">Conifer needle endophyte fungus</name>
    <name type="synonym">Phialocephala scopiformis</name>
    <dbReference type="NCBI Taxonomy" id="149040"/>
    <lineage>
        <taxon>Eukaryota</taxon>
        <taxon>Fungi</taxon>
        <taxon>Dikarya</taxon>
        <taxon>Ascomycota</taxon>
        <taxon>Pezizomycotina</taxon>
        <taxon>Leotiomycetes</taxon>
        <taxon>Helotiales</taxon>
        <taxon>Mollisiaceae</taxon>
        <taxon>Mollisia</taxon>
    </lineage>
</organism>
<gene>
    <name evidence="2" type="ORF">LY89DRAFT_724945</name>
</gene>
<dbReference type="EMBL" id="KQ947435">
    <property type="protein sequence ID" value="KUJ08469.1"/>
    <property type="molecule type" value="Genomic_DNA"/>
</dbReference>
<dbReference type="GeneID" id="28828667"/>
<evidence type="ECO:0000313" key="3">
    <source>
        <dbReference type="Proteomes" id="UP000070700"/>
    </source>
</evidence>
<proteinExistence type="predicted"/>
<keyword evidence="3" id="KW-1185">Reference proteome</keyword>
<feature type="region of interest" description="Disordered" evidence="1">
    <location>
        <begin position="485"/>
        <end position="512"/>
    </location>
</feature>
<feature type="compositionally biased region" description="Basic and acidic residues" evidence="1">
    <location>
        <begin position="433"/>
        <end position="451"/>
    </location>
</feature>
<sequence>MASLSILDDDRRPTPDFFYKRTPDPAEILALSDELKVFAEPKPLIDHDLNNYRQRLWSFDSEGSLENEFALKDESEGTAKDIVSGSNVMNNKNDASSTGSGRPALKRWYFRHTADDTPQKMPLPRDQRLKHTSLVEKAHNEHQDWNVSPARQEVNVGQNNIEEESSLSFSHPSLVDALDFGLEIPEHLVTLSPTPITGLVQDSSISSHSEEENISEDNRKIVARQQYYNRRGVLWDCAAMLLETFSLHPSSLTEFEFTKLVCLQGYEIFQWLVTNCRYFVERAESQWHQANGLLRNNAGLDGLNTNFMDDFLWMEANDQVSFIRSYKRLQLEAMALREGVRLTKTELDALCMLKDENKLAIVQLYKDDAVQASLRRLRSLNEKASQESSNDQETEPQKADNLHLKFLYGFGHEKCENFQDLVWMDSKGVPKRKTQDGETATREPTENLPETIKETDALEPAFVRNATSCEVETRVQSKVVWDLNASQRHSEASNSSSEASRGSSDKSPIAPSIFDGPMLMDPCLEDSVSEHIILESVHGVKLEPVPTVASFLSEVETLVGGRDDLPQLKRHKISYNDLRGLATTVQLANNIRHSSENCDEGSDWDFSPPKSLRRKASRLLDAFKKPFTFSSGKRNRRPVKDYFDRE</sequence>
<dbReference type="OrthoDB" id="3560583at2759"/>
<feature type="region of interest" description="Disordered" evidence="1">
    <location>
        <begin position="429"/>
        <end position="451"/>
    </location>
</feature>
<feature type="compositionally biased region" description="Low complexity" evidence="1">
    <location>
        <begin position="492"/>
        <end position="507"/>
    </location>
</feature>
<dbReference type="InParanoid" id="A0A132B8Z6"/>
<dbReference type="Proteomes" id="UP000070700">
    <property type="component" value="Unassembled WGS sequence"/>
</dbReference>
<dbReference type="AlphaFoldDB" id="A0A132B8Z6"/>
<dbReference type="KEGG" id="psco:LY89DRAFT_724945"/>